<sequence>MDRIEYEKLKQEIDRFIDFLVHVEHSLIGFDSNGCQSFKVEVLDNDEANSVFKAMKSNATIMLYNLVEACVRLTMSDYYENFNNSRHSYAQTIEELKRLWVKHSTKTFHPNNISRSVFEMIENVMDDEHKISLDFESFSLSGNADLREIKSILENHGIGYESEKFQSYGGALISIKKMRNSLAHGNISFEENGKKLTVGDISKYKNETYLCLEYFMEVVQNVTF</sequence>
<evidence type="ECO:0000313" key="3">
    <source>
        <dbReference type="Proteomes" id="UP001272448"/>
    </source>
</evidence>
<dbReference type="RefSeq" id="WP_024405468.1">
    <property type="nucleotide sequence ID" value="NZ_CAMUSF010000001.1"/>
</dbReference>
<gene>
    <name evidence="2" type="ORF">Q7V77_06550</name>
</gene>
<dbReference type="EMBL" id="JAUTFT010000011">
    <property type="protein sequence ID" value="MDW8635379.1"/>
    <property type="molecule type" value="Genomic_DNA"/>
</dbReference>
<evidence type="ECO:0000313" key="2">
    <source>
        <dbReference type="EMBL" id="MDW8635379.1"/>
    </source>
</evidence>
<proteinExistence type="predicted"/>
<name>A0AAP6A6K2_STRSU</name>
<dbReference type="Proteomes" id="UP001272448">
    <property type="component" value="Unassembled WGS sequence"/>
</dbReference>
<protein>
    <submittedName>
        <fullName evidence="2">MAE_28990/MAE_18760 family HEPN-like nuclease</fullName>
    </submittedName>
</protein>
<dbReference type="Pfam" id="PF18737">
    <property type="entry name" value="HEPN_MAE_28990"/>
    <property type="match status" value="1"/>
</dbReference>
<organism evidence="2 3">
    <name type="scientific">Streptococcus suis</name>
    <dbReference type="NCBI Taxonomy" id="1307"/>
    <lineage>
        <taxon>Bacteria</taxon>
        <taxon>Bacillati</taxon>
        <taxon>Bacillota</taxon>
        <taxon>Bacilli</taxon>
        <taxon>Lactobacillales</taxon>
        <taxon>Streptococcaceae</taxon>
        <taxon>Streptococcus</taxon>
    </lineage>
</organism>
<feature type="domain" description="MAE-28990/MAE-18760-like HEPN" evidence="1">
    <location>
        <begin position="10"/>
        <end position="221"/>
    </location>
</feature>
<accession>A0AAP6A6K2</accession>
<dbReference type="AlphaFoldDB" id="A0AAP6A6K2"/>
<evidence type="ECO:0000259" key="1">
    <source>
        <dbReference type="Pfam" id="PF18737"/>
    </source>
</evidence>
<dbReference type="InterPro" id="IPR040788">
    <property type="entry name" value="HEPN_MAE_28990"/>
</dbReference>
<comment type="caution">
    <text evidence="2">The sequence shown here is derived from an EMBL/GenBank/DDBJ whole genome shotgun (WGS) entry which is preliminary data.</text>
</comment>
<reference evidence="2" key="1">
    <citation type="submission" date="2023-07" db="EMBL/GenBank/DDBJ databases">
        <title>Characterization of virulence traits, antimicrobial resistance genes carried by mobile genetic elements and competence in Streptococcus suis strains isolated in France.</title>
        <authorList>
            <person name="Dechene-Tempier M."/>
            <person name="Marois-Crehan C."/>
            <person name="De Boisseson C."/>
            <person name="Lucas P."/>
            <person name="Bougeard S."/>
            <person name="Libante V."/>
            <person name="Payot S."/>
        </authorList>
    </citation>
    <scope>NUCLEOTIDE SEQUENCE</scope>
    <source>
        <strain evidence="2">1532</strain>
    </source>
</reference>